<feature type="domain" description="Hemerythrin-like" evidence="1">
    <location>
        <begin position="44"/>
        <end position="163"/>
    </location>
</feature>
<dbReference type="InterPro" id="IPR012312">
    <property type="entry name" value="Hemerythrin-like"/>
</dbReference>
<dbReference type="HOGENOM" id="CLU_066708_1_0_1"/>
<evidence type="ECO:0000259" key="1">
    <source>
        <dbReference type="Pfam" id="PF01814"/>
    </source>
</evidence>
<gene>
    <name evidence="2" type="ORF">FOMPIDRAFT_1123414</name>
</gene>
<dbReference type="PANTHER" id="PTHR38048">
    <property type="entry name" value="EXPRESSED PROTEIN"/>
    <property type="match status" value="1"/>
</dbReference>
<organism evidence="2 3">
    <name type="scientific">Fomitopsis schrenkii</name>
    <name type="common">Brown rot fungus</name>
    <dbReference type="NCBI Taxonomy" id="2126942"/>
    <lineage>
        <taxon>Eukaryota</taxon>
        <taxon>Fungi</taxon>
        <taxon>Dikarya</taxon>
        <taxon>Basidiomycota</taxon>
        <taxon>Agaricomycotina</taxon>
        <taxon>Agaricomycetes</taxon>
        <taxon>Polyporales</taxon>
        <taxon>Fomitopsis</taxon>
    </lineage>
</organism>
<dbReference type="Gene3D" id="1.20.120.520">
    <property type="entry name" value="nmb1532 protein domain like"/>
    <property type="match status" value="1"/>
</dbReference>
<evidence type="ECO:0000313" key="3">
    <source>
        <dbReference type="Proteomes" id="UP000015241"/>
    </source>
</evidence>
<dbReference type="InterPro" id="IPR053206">
    <property type="entry name" value="Dimeric_xanthone_biosynth"/>
</dbReference>
<evidence type="ECO:0000313" key="2">
    <source>
        <dbReference type="EMBL" id="EPT00013.1"/>
    </source>
</evidence>
<dbReference type="PANTHER" id="PTHR38048:SF2">
    <property type="entry name" value="HEMERYTHRIN-LIKE DOMAIN-CONTAINING PROTEIN"/>
    <property type="match status" value="1"/>
</dbReference>
<dbReference type="eggNOG" id="ENOG502SJM7">
    <property type="taxonomic scope" value="Eukaryota"/>
</dbReference>
<dbReference type="OrthoDB" id="58416at2759"/>
<dbReference type="Proteomes" id="UP000015241">
    <property type="component" value="Unassembled WGS sequence"/>
</dbReference>
<reference evidence="2 3" key="1">
    <citation type="journal article" date="2012" name="Science">
        <title>The Paleozoic origin of enzymatic lignin decomposition reconstructed from 31 fungal genomes.</title>
        <authorList>
            <person name="Floudas D."/>
            <person name="Binder M."/>
            <person name="Riley R."/>
            <person name="Barry K."/>
            <person name="Blanchette R.A."/>
            <person name="Henrissat B."/>
            <person name="Martinez A.T."/>
            <person name="Otillar R."/>
            <person name="Spatafora J.W."/>
            <person name="Yadav J.S."/>
            <person name="Aerts A."/>
            <person name="Benoit I."/>
            <person name="Boyd A."/>
            <person name="Carlson A."/>
            <person name="Copeland A."/>
            <person name="Coutinho P.M."/>
            <person name="de Vries R.P."/>
            <person name="Ferreira P."/>
            <person name="Findley K."/>
            <person name="Foster B."/>
            <person name="Gaskell J."/>
            <person name="Glotzer D."/>
            <person name="Gorecki P."/>
            <person name="Heitman J."/>
            <person name="Hesse C."/>
            <person name="Hori C."/>
            <person name="Igarashi K."/>
            <person name="Jurgens J.A."/>
            <person name="Kallen N."/>
            <person name="Kersten P."/>
            <person name="Kohler A."/>
            <person name="Kuees U."/>
            <person name="Kumar T.K.A."/>
            <person name="Kuo A."/>
            <person name="LaButti K."/>
            <person name="Larrondo L.F."/>
            <person name="Lindquist E."/>
            <person name="Ling A."/>
            <person name="Lombard V."/>
            <person name="Lucas S."/>
            <person name="Lundell T."/>
            <person name="Martin R."/>
            <person name="McLaughlin D.J."/>
            <person name="Morgenstern I."/>
            <person name="Morin E."/>
            <person name="Murat C."/>
            <person name="Nagy L.G."/>
            <person name="Nolan M."/>
            <person name="Ohm R.A."/>
            <person name="Patyshakuliyeva A."/>
            <person name="Rokas A."/>
            <person name="Ruiz-Duenas F.J."/>
            <person name="Sabat G."/>
            <person name="Salamov A."/>
            <person name="Samejima M."/>
            <person name="Schmutz J."/>
            <person name="Slot J.C."/>
            <person name="St John F."/>
            <person name="Stenlid J."/>
            <person name="Sun H."/>
            <person name="Sun S."/>
            <person name="Syed K."/>
            <person name="Tsang A."/>
            <person name="Wiebenga A."/>
            <person name="Young D."/>
            <person name="Pisabarro A."/>
            <person name="Eastwood D.C."/>
            <person name="Martin F."/>
            <person name="Cullen D."/>
            <person name="Grigoriev I.V."/>
            <person name="Hibbett D.S."/>
        </authorList>
    </citation>
    <scope>NUCLEOTIDE SEQUENCE</scope>
    <source>
        <strain evidence="3">FP-58527</strain>
    </source>
</reference>
<protein>
    <recommendedName>
        <fullName evidence="1">Hemerythrin-like domain-containing protein</fullName>
    </recommendedName>
</protein>
<dbReference type="Pfam" id="PF01814">
    <property type="entry name" value="Hemerythrin"/>
    <property type="match status" value="1"/>
</dbReference>
<dbReference type="InParanoid" id="S8E5P7"/>
<name>S8E5P7_FOMSC</name>
<dbReference type="AlphaFoldDB" id="S8E5P7"/>
<dbReference type="EMBL" id="KE504152">
    <property type="protein sequence ID" value="EPT00013.1"/>
    <property type="molecule type" value="Genomic_DNA"/>
</dbReference>
<sequence>MAVIPTLRKTVAYFEEPARGPVPADIYEAQYWEMAGAHACLMNGLLNVYNQATSVPKEKETDFVGYALQWVAALEHHHHWEETIYYPLFNPKFDTASIVAEHATFTKGMHDFEEYLVSCLPEGEKWGYGQVAGPHEQRPYDGQKLRDLVDAFVDPLTKHFMQEITYLEPTKIRASGLTEAEVKHIGDVSTKHMKEMPPATFLVYTIIHSPPSSGFPPVPGIVKSFFCPYVFSLPNRRFWQFAPKGGVVP</sequence>
<keyword evidence="3" id="KW-1185">Reference proteome</keyword>
<accession>S8E5P7</accession>
<proteinExistence type="predicted"/>